<proteinExistence type="predicted"/>
<protein>
    <submittedName>
        <fullName evidence="1">Heterokaryon incompatibility protein-domain-containing protein</fullName>
    </submittedName>
</protein>
<reference evidence="1 2" key="1">
    <citation type="journal article" date="2022" name="New Phytol.">
        <title>Ecological generalism drives hyperdiversity of secondary metabolite gene clusters in xylarialean endophytes.</title>
        <authorList>
            <person name="Franco M.E.E."/>
            <person name="Wisecaver J.H."/>
            <person name="Arnold A.E."/>
            <person name="Ju Y.M."/>
            <person name="Slot J.C."/>
            <person name="Ahrendt S."/>
            <person name="Moore L.P."/>
            <person name="Eastman K.E."/>
            <person name="Scott K."/>
            <person name="Konkel Z."/>
            <person name="Mondo S.J."/>
            <person name="Kuo A."/>
            <person name="Hayes R.D."/>
            <person name="Haridas S."/>
            <person name="Andreopoulos B."/>
            <person name="Riley R."/>
            <person name="LaButti K."/>
            <person name="Pangilinan J."/>
            <person name="Lipzen A."/>
            <person name="Amirebrahimi M."/>
            <person name="Yan J."/>
            <person name="Adam C."/>
            <person name="Keymanesh K."/>
            <person name="Ng V."/>
            <person name="Louie K."/>
            <person name="Northen T."/>
            <person name="Drula E."/>
            <person name="Henrissat B."/>
            <person name="Hsieh H.M."/>
            <person name="Youens-Clark K."/>
            <person name="Lutzoni F."/>
            <person name="Miadlikowska J."/>
            <person name="Eastwood D.C."/>
            <person name="Hamelin R.C."/>
            <person name="Grigoriev I.V."/>
            <person name="U'Ren J.M."/>
        </authorList>
    </citation>
    <scope>NUCLEOTIDE SEQUENCE [LARGE SCALE GENOMIC DNA]</scope>
    <source>
        <strain evidence="1 2">CBS 119005</strain>
    </source>
</reference>
<comment type="caution">
    <text evidence="1">The sequence shown here is derived from an EMBL/GenBank/DDBJ whole genome shotgun (WGS) entry which is preliminary data.</text>
</comment>
<keyword evidence="2" id="KW-1185">Reference proteome</keyword>
<dbReference type="EMBL" id="MU393460">
    <property type="protein sequence ID" value="KAI4866332.1"/>
    <property type="molecule type" value="Genomic_DNA"/>
</dbReference>
<organism evidence="1 2">
    <name type="scientific">Hypoxylon rubiginosum</name>
    <dbReference type="NCBI Taxonomy" id="110542"/>
    <lineage>
        <taxon>Eukaryota</taxon>
        <taxon>Fungi</taxon>
        <taxon>Dikarya</taxon>
        <taxon>Ascomycota</taxon>
        <taxon>Pezizomycotina</taxon>
        <taxon>Sordariomycetes</taxon>
        <taxon>Xylariomycetidae</taxon>
        <taxon>Xylariales</taxon>
        <taxon>Hypoxylaceae</taxon>
        <taxon>Hypoxylon</taxon>
    </lineage>
</organism>
<gene>
    <name evidence="1" type="ORF">F4820DRAFT_261012</name>
</gene>
<evidence type="ECO:0000313" key="2">
    <source>
        <dbReference type="Proteomes" id="UP001497700"/>
    </source>
</evidence>
<evidence type="ECO:0000313" key="1">
    <source>
        <dbReference type="EMBL" id="KAI4866332.1"/>
    </source>
</evidence>
<dbReference type="Proteomes" id="UP001497700">
    <property type="component" value="Unassembled WGS sequence"/>
</dbReference>
<name>A0ACB9Z3P4_9PEZI</name>
<sequence>MPECRLCSNFASEGDYYAQGSIEKLYSSAENGCTTCGILRQAIRELLPEQPDLQTKYVAWSMKTKDRTDMLHPTDSTQWELSLRVEQEPFVPDHDIQIYATAEDPSPWEIVPLDHHLPTSTDSEESYAFASHALNRCLNTHRLCDNPASEFVPFRLVDVGSPGESYVRVIETPGTDAAETRYCALSHCWGPPETITTQLNDTTYEDYKKGIPVAALPKTFFDAVAFTRKLGQRYLWIDSLCIVQGSRDDWLAQGAEMCKIYENSLLTLAAASSSSGHGGLFYPSARVEMTGSAPEKSGQTYRVFARFNVTHRFFNFPLMNRAWVLQERLLSPRTLYFTHQELVWECRSGNVCQCSPILGGFRAQMAGFPVNSKLQSAAKHLDGSALVTKWHEVVEVYTQLKMTKTSDKLMAVDGVAQYMSPIRGSRHYAGLWADSFAFDLSWTVDTFDESRSRSPEWRAPTWSWASMESKVYWQTKAGEIPTPETHFAVEKWPQLQQTGVIQPGSFLSIRGVLVKTTVAEVDVVVNTSPCLYEDCAEWTPSSGHTRDDEPLYCLRLLESENMVCSLMLRRTGSEGQNLYQRHGLLIFSANPNKENDTWNTRDKTRSKWSPRNYQKGYPQWWTGDSMNVVSII</sequence>
<accession>A0ACB9Z3P4</accession>